<dbReference type="EMBL" id="CP025003">
    <property type="protein sequence ID" value="ATZ96597.1"/>
    <property type="molecule type" value="Genomic_DNA"/>
</dbReference>
<dbReference type="AlphaFoldDB" id="A0A2K8QSV9"/>
<keyword evidence="2" id="KW-1185">Reference proteome</keyword>
<name>A0A2K8QSV9_9GAMM</name>
<reference evidence="2" key="1">
    <citation type="journal article" date="2018" name="Genome Announc.">
        <title>Complete genome sequence of a Dickeya fangzhongdai type strain causing bleeding canker of pear tree trunks.</title>
        <authorList>
            <person name="Zhao Y."/>
            <person name="Tian Y."/>
            <person name="Li X."/>
            <person name="Hu B."/>
        </authorList>
    </citation>
    <scope>NUCLEOTIDE SEQUENCE [LARGE SCALE GENOMIC DNA]</scope>
    <source>
        <strain evidence="2">DSM 101947</strain>
    </source>
</reference>
<dbReference type="Proteomes" id="UP000231901">
    <property type="component" value="Chromosome"/>
</dbReference>
<dbReference type="NCBIfam" id="TIGR03347">
    <property type="entry name" value="VI_chp_1"/>
    <property type="match status" value="1"/>
</dbReference>
<evidence type="ECO:0000313" key="1">
    <source>
        <dbReference type="EMBL" id="ATZ96597.1"/>
    </source>
</evidence>
<dbReference type="KEGG" id="dfn:CVE23_07555"/>
<sequence>MAGADRSALDDVMPGQAMFRQDARHFNFFQLVELLNQMEGVDLEQALDFRPELERIRFRSTASIGFHPSDVLRVGEDVDGRQELEVAFLGLHGSQSPMPGYYLEELAWEYAQGEQKLGVFLDFFHHRLLTLLHRAWRKYRYHVRFQNDGEDGFSRLMFALVGLGNDAVRDSLPVNRAKMLSYAGLLASPSRSPEVVAGLVIHCFDLEDVEVIAWQHRKVPIFEDQQNRLGRANSVLGGDFVIGDKVNDCAGKFLLKVDNLSFSRFLSFLPNGEHFQPLVRFVSFILRDQLAWDLRLGFAEGEARGLRLGDDQSSRLGWSSFLGQPPADPYVTICVQE</sequence>
<accession>A0A2K8QSV9</accession>
<dbReference type="PANTHER" id="PTHR35564:SF3">
    <property type="entry name" value="TYPE VI SECRETION SYSTEM BASEPLATE SUBUNIT TSSG"/>
    <property type="match status" value="1"/>
</dbReference>
<gene>
    <name evidence="1" type="ORF">CVE23_07555</name>
</gene>
<evidence type="ECO:0000313" key="2">
    <source>
        <dbReference type="Proteomes" id="UP000231901"/>
    </source>
</evidence>
<organism evidence="1 2">
    <name type="scientific">Dickeya fangzhongdai</name>
    <dbReference type="NCBI Taxonomy" id="1778540"/>
    <lineage>
        <taxon>Bacteria</taxon>
        <taxon>Pseudomonadati</taxon>
        <taxon>Pseudomonadota</taxon>
        <taxon>Gammaproteobacteria</taxon>
        <taxon>Enterobacterales</taxon>
        <taxon>Pectobacteriaceae</taxon>
        <taxon>Dickeya</taxon>
    </lineage>
</organism>
<dbReference type="GeneID" id="66564191"/>
<dbReference type="RefSeq" id="WP_039691354.1">
    <property type="nucleotide sequence ID" value="NZ_BMJF01000008.1"/>
</dbReference>
<dbReference type="PANTHER" id="PTHR35564">
    <property type="match status" value="1"/>
</dbReference>
<protein>
    <submittedName>
        <fullName evidence="1">Type VI secretion system baseplate subunit TssG</fullName>
    </submittedName>
</protein>
<dbReference type="Pfam" id="PF06996">
    <property type="entry name" value="T6SS_TssG"/>
    <property type="match status" value="1"/>
</dbReference>
<proteinExistence type="predicted"/>
<dbReference type="OrthoDB" id="1523296at2"/>
<dbReference type="InterPro" id="IPR010732">
    <property type="entry name" value="T6SS_TssG-like"/>
</dbReference>